<accession>A0AAV4M4C8</accession>
<dbReference type="Proteomes" id="UP001054945">
    <property type="component" value="Unassembled WGS sequence"/>
</dbReference>
<protein>
    <submittedName>
        <fullName evidence="1">Uncharacterized protein</fullName>
    </submittedName>
</protein>
<evidence type="ECO:0000313" key="1">
    <source>
        <dbReference type="EMBL" id="GIX67213.1"/>
    </source>
</evidence>
<gene>
    <name evidence="1" type="ORF">CEXT_224561</name>
</gene>
<sequence length="86" mass="9927">MHHGVQTLVLPLHYWEAGCSGGIRRHRPVEINAMIRVASATDTDPWRHEIREFTPNLLNRGIHCENRSQYALTGRLRVASTMVIRR</sequence>
<reference evidence="1 2" key="1">
    <citation type="submission" date="2021-06" db="EMBL/GenBank/DDBJ databases">
        <title>Caerostris extrusa draft genome.</title>
        <authorList>
            <person name="Kono N."/>
            <person name="Arakawa K."/>
        </authorList>
    </citation>
    <scope>NUCLEOTIDE SEQUENCE [LARGE SCALE GENOMIC DNA]</scope>
</reference>
<comment type="caution">
    <text evidence="1">The sequence shown here is derived from an EMBL/GenBank/DDBJ whole genome shotgun (WGS) entry which is preliminary data.</text>
</comment>
<dbReference type="EMBL" id="BPLR01001858">
    <property type="protein sequence ID" value="GIX67213.1"/>
    <property type="molecule type" value="Genomic_DNA"/>
</dbReference>
<evidence type="ECO:0000313" key="2">
    <source>
        <dbReference type="Proteomes" id="UP001054945"/>
    </source>
</evidence>
<proteinExistence type="predicted"/>
<dbReference type="AlphaFoldDB" id="A0AAV4M4C8"/>
<keyword evidence="2" id="KW-1185">Reference proteome</keyword>
<organism evidence="1 2">
    <name type="scientific">Caerostris extrusa</name>
    <name type="common">Bark spider</name>
    <name type="synonym">Caerostris bankana</name>
    <dbReference type="NCBI Taxonomy" id="172846"/>
    <lineage>
        <taxon>Eukaryota</taxon>
        <taxon>Metazoa</taxon>
        <taxon>Ecdysozoa</taxon>
        <taxon>Arthropoda</taxon>
        <taxon>Chelicerata</taxon>
        <taxon>Arachnida</taxon>
        <taxon>Araneae</taxon>
        <taxon>Araneomorphae</taxon>
        <taxon>Entelegynae</taxon>
        <taxon>Araneoidea</taxon>
        <taxon>Araneidae</taxon>
        <taxon>Caerostris</taxon>
    </lineage>
</organism>
<name>A0AAV4M4C8_CAEEX</name>